<dbReference type="SMART" id="SM00235">
    <property type="entry name" value="ZnMc"/>
    <property type="match status" value="1"/>
</dbReference>
<reference evidence="7 8" key="1">
    <citation type="submission" date="2020-08" db="EMBL/GenBank/DDBJ databases">
        <title>Sequencing the genomes of 1000 actinobacteria strains.</title>
        <authorList>
            <person name="Klenk H.-P."/>
        </authorList>
    </citation>
    <scope>NUCLEOTIDE SEQUENCE [LARGE SCALE GENOMIC DNA]</scope>
    <source>
        <strain evidence="7 8">DSM 105369</strain>
    </source>
</reference>
<protein>
    <recommendedName>
        <fullName evidence="6">Peptidase metallopeptidase domain-containing protein</fullName>
    </recommendedName>
</protein>
<dbReference type="Pfam" id="PF00413">
    <property type="entry name" value="Peptidase_M10"/>
    <property type="match status" value="1"/>
</dbReference>
<keyword evidence="8" id="KW-1185">Reference proteome</keyword>
<keyword evidence="3" id="KW-0378">Hydrolase</keyword>
<organism evidence="7 8">
    <name type="scientific">Flexivirga oryzae</name>
    <dbReference type="NCBI Taxonomy" id="1794944"/>
    <lineage>
        <taxon>Bacteria</taxon>
        <taxon>Bacillati</taxon>
        <taxon>Actinomycetota</taxon>
        <taxon>Actinomycetes</taxon>
        <taxon>Micrococcales</taxon>
        <taxon>Dermacoccaceae</taxon>
        <taxon>Flexivirga</taxon>
    </lineage>
</organism>
<feature type="domain" description="Peptidase metallopeptidase" evidence="6">
    <location>
        <begin position="119"/>
        <end position="300"/>
    </location>
</feature>
<gene>
    <name evidence="7" type="ORF">FHU39_003452</name>
</gene>
<dbReference type="RefSeq" id="WP_183321820.1">
    <property type="nucleotide sequence ID" value="NZ_JACHVQ010000003.1"/>
</dbReference>
<dbReference type="Gene3D" id="3.40.390.10">
    <property type="entry name" value="Collagenase (Catalytic Domain)"/>
    <property type="match status" value="1"/>
</dbReference>
<dbReference type="InterPro" id="IPR024079">
    <property type="entry name" value="MetalloPept_cat_dom_sf"/>
</dbReference>
<evidence type="ECO:0000259" key="6">
    <source>
        <dbReference type="SMART" id="SM00235"/>
    </source>
</evidence>
<evidence type="ECO:0000313" key="8">
    <source>
        <dbReference type="Proteomes" id="UP000559182"/>
    </source>
</evidence>
<feature type="non-terminal residue" evidence="7">
    <location>
        <position position="1"/>
    </location>
</feature>
<dbReference type="InterPro" id="IPR001818">
    <property type="entry name" value="Pept_M10_metallopeptidase"/>
</dbReference>
<keyword evidence="4" id="KW-0862">Zinc</keyword>
<evidence type="ECO:0000256" key="1">
    <source>
        <dbReference type="ARBA" id="ARBA00022670"/>
    </source>
</evidence>
<evidence type="ECO:0000256" key="4">
    <source>
        <dbReference type="ARBA" id="ARBA00022833"/>
    </source>
</evidence>
<keyword evidence="5" id="KW-1133">Transmembrane helix</keyword>
<comment type="caution">
    <text evidence="7">The sequence shown here is derived from an EMBL/GenBank/DDBJ whole genome shotgun (WGS) entry which is preliminary data.</text>
</comment>
<dbReference type="GO" id="GO:0004222">
    <property type="term" value="F:metalloendopeptidase activity"/>
    <property type="evidence" value="ECO:0007669"/>
    <property type="project" value="InterPro"/>
</dbReference>
<feature type="transmembrane region" description="Helical" evidence="5">
    <location>
        <begin position="21"/>
        <end position="37"/>
    </location>
</feature>
<evidence type="ECO:0000256" key="2">
    <source>
        <dbReference type="ARBA" id="ARBA00022723"/>
    </source>
</evidence>
<dbReference type="EMBL" id="JACHVQ010000003">
    <property type="protein sequence ID" value="MBB2893421.1"/>
    <property type="molecule type" value="Genomic_DNA"/>
</dbReference>
<name>A0A839NFF5_9MICO</name>
<dbReference type="Proteomes" id="UP000559182">
    <property type="component" value="Unassembled WGS sequence"/>
</dbReference>
<dbReference type="GO" id="GO:0006508">
    <property type="term" value="P:proteolysis"/>
    <property type="evidence" value="ECO:0007669"/>
    <property type="project" value="UniProtKB-KW"/>
</dbReference>
<proteinExistence type="predicted"/>
<dbReference type="GO" id="GO:0031012">
    <property type="term" value="C:extracellular matrix"/>
    <property type="evidence" value="ECO:0007669"/>
    <property type="project" value="InterPro"/>
</dbReference>
<keyword evidence="5" id="KW-0812">Transmembrane</keyword>
<dbReference type="SUPFAM" id="SSF55486">
    <property type="entry name" value="Metalloproteases ('zincins'), catalytic domain"/>
    <property type="match status" value="1"/>
</dbReference>
<dbReference type="GO" id="GO:0008270">
    <property type="term" value="F:zinc ion binding"/>
    <property type="evidence" value="ECO:0007669"/>
    <property type="project" value="InterPro"/>
</dbReference>
<keyword evidence="5" id="KW-0472">Membrane</keyword>
<evidence type="ECO:0000256" key="3">
    <source>
        <dbReference type="ARBA" id="ARBA00022801"/>
    </source>
</evidence>
<dbReference type="AlphaFoldDB" id="A0A839NFF5"/>
<keyword evidence="1" id="KW-0645">Protease</keyword>
<accession>A0A839NFF5</accession>
<dbReference type="InterPro" id="IPR006026">
    <property type="entry name" value="Peptidase_Metallo"/>
</dbReference>
<keyword evidence="2" id="KW-0479">Metal-binding</keyword>
<sequence>REPTKARAPRTRKRRRWPGRIMTVVVLVAVASGLLYARSVLLGGSGDGVVGGVHIPGTDLVIGAHTTHSTNGSVDGIPGSWPPVPADARTHPLGTPPAKASSSHDYAFIATIDGIDDGRPVAWDPCRPIHLVVNDSDAPPHGSKLLHEAVAQVSAATGLRFVFDGTTSETPSADRAAEDRARYGDRWSPVLVAWTDPGTVPQLKGPVAGLAGPDGAPYIDADQQHWVSGSVDLDGPQLAGALRRDGGWQAARAVVMHEFGHLVGLRHVPARSELMYADTTGRTTFGPGDREGLRRLGLGSCFTE</sequence>
<evidence type="ECO:0000256" key="5">
    <source>
        <dbReference type="SAM" id="Phobius"/>
    </source>
</evidence>
<evidence type="ECO:0000313" key="7">
    <source>
        <dbReference type="EMBL" id="MBB2893421.1"/>
    </source>
</evidence>